<evidence type="ECO:0000313" key="3">
    <source>
        <dbReference type="Proteomes" id="UP000002026"/>
    </source>
</evidence>
<dbReference type="InterPro" id="IPR011033">
    <property type="entry name" value="PRC_barrel-like_sf"/>
</dbReference>
<dbReference type="SUPFAM" id="SSF50346">
    <property type="entry name" value="PRC-barrel domain"/>
    <property type="match status" value="1"/>
</dbReference>
<dbReference type="HOGENOM" id="CLU_067565_0_0_11"/>
<protein>
    <recommendedName>
        <fullName evidence="4">PRC-barrel domain-containing protein</fullName>
    </recommendedName>
</protein>
<name>C7N1B8_SLAHD</name>
<feature type="region of interest" description="Disordered" evidence="1">
    <location>
        <begin position="265"/>
        <end position="381"/>
    </location>
</feature>
<keyword evidence="3" id="KW-1185">Reference proteome</keyword>
<evidence type="ECO:0000256" key="1">
    <source>
        <dbReference type="SAM" id="MobiDB-lite"/>
    </source>
</evidence>
<reference evidence="2 3" key="1">
    <citation type="journal article" date="2009" name="Stand. Genomic Sci.">
        <title>Complete genome sequence of Slackia heliotrinireducens type strain (RHS 1).</title>
        <authorList>
            <person name="Pukall R."/>
            <person name="Lapidus A."/>
            <person name="Nolan M."/>
            <person name="Copeland A."/>
            <person name="Glavina Del Rio T."/>
            <person name="Lucas S."/>
            <person name="Chen F."/>
            <person name="Tice H."/>
            <person name="Cheng J.F."/>
            <person name="Chertkov O."/>
            <person name="Bruce D."/>
            <person name="Goodwin L."/>
            <person name="Kuske C."/>
            <person name="Brettin T."/>
            <person name="Detter J.C."/>
            <person name="Han C."/>
            <person name="Pitluck S."/>
            <person name="Pati A."/>
            <person name="Mavrommatis K."/>
            <person name="Ivanova N."/>
            <person name="Ovchinnikova G."/>
            <person name="Chen A."/>
            <person name="Palaniappan K."/>
            <person name="Schneider S."/>
            <person name="Rohde M."/>
            <person name="Chain P."/>
            <person name="D'haeseleer P."/>
            <person name="Goker M."/>
            <person name="Bristow J."/>
            <person name="Eisen J.A."/>
            <person name="Markowitz V."/>
            <person name="Kyrpides N.C."/>
            <person name="Klenk H.P."/>
            <person name="Hugenholtz P."/>
        </authorList>
    </citation>
    <scope>NUCLEOTIDE SEQUENCE [LARGE SCALE GENOMIC DNA]</scope>
    <source>
        <strain evidence="3">ATCC 29202 / DSM 20476 / NCTC 11029 / RHS 1</strain>
    </source>
</reference>
<dbReference type="RefSeq" id="WP_012797321.1">
    <property type="nucleotide sequence ID" value="NC_013165.1"/>
</dbReference>
<feature type="compositionally biased region" description="Basic and acidic residues" evidence="1">
    <location>
        <begin position="371"/>
        <end position="381"/>
    </location>
</feature>
<evidence type="ECO:0000313" key="2">
    <source>
        <dbReference type="EMBL" id="ACV21210.1"/>
    </source>
</evidence>
<organism evidence="2 3">
    <name type="scientific">Slackia heliotrinireducens (strain ATCC 29202 / DSM 20476 / NCTC 11029 / RHS 1)</name>
    <name type="common">Peptococcus heliotrinreducens</name>
    <dbReference type="NCBI Taxonomy" id="471855"/>
    <lineage>
        <taxon>Bacteria</taxon>
        <taxon>Bacillati</taxon>
        <taxon>Actinomycetota</taxon>
        <taxon>Coriobacteriia</taxon>
        <taxon>Eggerthellales</taxon>
        <taxon>Eggerthellaceae</taxon>
        <taxon>Slackia</taxon>
    </lineage>
</organism>
<proteinExistence type="predicted"/>
<evidence type="ECO:0008006" key="4">
    <source>
        <dbReference type="Google" id="ProtNLM"/>
    </source>
</evidence>
<dbReference type="KEGG" id="shi:Shel_01360"/>
<dbReference type="Gene3D" id="2.30.30.240">
    <property type="entry name" value="PRC-barrel domain"/>
    <property type="match status" value="1"/>
</dbReference>
<dbReference type="AlphaFoldDB" id="C7N1B8"/>
<feature type="compositionally biased region" description="Basic and acidic residues" evidence="1">
    <location>
        <begin position="287"/>
        <end position="296"/>
    </location>
</feature>
<sequence>MARQKLMTSNDFEKIRVLGGKKGTKRIGKVKTCVFHPREKRCIGFIVKRPDAAMMFHRKDIFVPLDGYDFANGRIVIHPDAETSGEAYCKKHGIDWDRCILWSGMPMISENGEELGYVGNMTFDVETGELISVVASNGATAKYLLGTLEVPASYVKGFRTGIGAELSIGGNAGGEEEEVFHGAILVSDDVWELEPEGGWAESAGEAVAKAKAKAKDAAASVKPHTDAAVAAAGEAINKGAYATGKQIAASKGMFSAFKDEFQKGRAGEASELEEEADEPGMFAAFKQEFDKARGNEPEEPEEDEYEDEDLEYEEDDIEEDDLDEDEDEEYDADDSEYEYEVDEYEDDDEYEEEEPEPKPAKPSARGMFAAFRDEYNKALNE</sequence>
<dbReference type="EMBL" id="CP001684">
    <property type="protein sequence ID" value="ACV21210.1"/>
    <property type="molecule type" value="Genomic_DNA"/>
</dbReference>
<dbReference type="eggNOG" id="COG3881">
    <property type="taxonomic scope" value="Bacteria"/>
</dbReference>
<accession>C7N1B8</accession>
<dbReference type="STRING" id="471855.Shel_01360"/>
<feature type="compositionally biased region" description="Acidic residues" evidence="1">
    <location>
        <begin position="297"/>
        <end position="355"/>
    </location>
</feature>
<dbReference type="Proteomes" id="UP000002026">
    <property type="component" value="Chromosome"/>
</dbReference>
<gene>
    <name evidence="2" type="ordered locus">Shel_01360</name>
</gene>